<protein>
    <submittedName>
        <fullName evidence="8">Alpha-ketoglutarate-dependent dioxygenase AlkB</fullName>
        <ecNumber evidence="8">1.14.11.33</ecNumber>
    </submittedName>
</protein>
<evidence type="ECO:0000256" key="4">
    <source>
        <dbReference type="ARBA" id="ARBA00023004"/>
    </source>
</evidence>
<evidence type="ECO:0000256" key="3">
    <source>
        <dbReference type="ARBA" id="ARBA00023002"/>
    </source>
</evidence>
<dbReference type="EMBL" id="MCRJ01000080">
    <property type="protein sequence ID" value="ODN69660.1"/>
    <property type="molecule type" value="Genomic_DNA"/>
</dbReference>
<dbReference type="InterPro" id="IPR004574">
    <property type="entry name" value="Alkb"/>
</dbReference>
<dbReference type="OrthoDB" id="9796932at2"/>
<feature type="binding site" evidence="5">
    <location>
        <begin position="195"/>
        <end position="201"/>
    </location>
    <ligand>
        <name>2-oxoglutarate</name>
        <dbReference type="ChEBI" id="CHEBI:16810"/>
    </ligand>
</feature>
<dbReference type="EC" id="1.14.11.33" evidence="8"/>
<organism evidence="8 9">
    <name type="scientific">Methylobrevis pamukkalensis</name>
    <dbReference type="NCBI Taxonomy" id="1439726"/>
    <lineage>
        <taxon>Bacteria</taxon>
        <taxon>Pseudomonadati</taxon>
        <taxon>Pseudomonadota</taxon>
        <taxon>Alphaproteobacteria</taxon>
        <taxon>Hyphomicrobiales</taxon>
        <taxon>Pleomorphomonadaceae</taxon>
        <taxon>Methylobrevis</taxon>
    </lineage>
</organism>
<proteinExistence type="predicted"/>
<keyword evidence="1 6" id="KW-0479">Metal-binding</keyword>
<reference evidence="8 9" key="1">
    <citation type="submission" date="2016-07" db="EMBL/GenBank/DDBJ databases">
        <title>Draft Genome Sequence of Methylobrevis pamukkalensis PK2.</title>
        <authorList>
            <person name="Vasilenko O.V."/>
            <person name="Doronina N.V."/>
            <person name="Shmareva M.N."/>
            <person name="Tarlachkov S.V."/>
            <person name="Mustakhimov I."/>
            <person name="Trotsenko Y.A."/>
        </authorList>
    </citation>
    <scope>NUCLEOTIDE SEQUENCE [LARGE SCALE GENOMIC DNA]</scope>
    <source>
        <strain evidence="8 9">PK2</strain>
    </source>
</reference>
<feature type="binding site" evidence="5">
    <location>
        <position position="146"/>
    </location>
    <ligand>
        <name>substrate</name>
    </ligand>
</feature>
<evidence type="ECO:0000313" key="9">
    <source>
        <dbReference type="Proteomes" id="UP000094622"/>
    </source>
</evidence>
<feature type="binding site" evidence="5">
    <location>
        <position position="120"/>
    </location>
    <ligand>
        <name>substrate</name>
    </ligand>
</feature>
<dbReference type="GO" id="GO:0035516">
    <property type="term" value="F:broad specificity oxidative DNA demethylase activity"/>
    <property type="evidence" value="ECO:0007669"/>
    <property type="project" value="UniProtKB-EC"/>
</dbReference>
<dbReference type="PANTHER" id="PTHR16557">
    <property type="entry name" value="ALKYLATED DNA REPAIR PROTEIN ALKB-RELATED"/>
    <property type="match status" value="1"/>
</dbReference>
<sequence>MTPDGFLLRPGFLDRSAQTALAADVARIVAEAPFFTPRMPRTGKPFSVAMTNCGPLGWVSDVAGYRYQATHPDTGRPWPAMPAVLVEAWRTLAGDAPPPEACLINFYAPSARMGLHQDRDEENLSAPVVSLSLGDTAVFRLGGLKRGDPTGSFRLASGDAMVLGGAARLAFHGIDRILPETSTVLAAAGLPAPGRINLTLRRVSAP</sequence>
<accession>A0A1E3H053</accession>
<dbReference type="GO" id="GO:0008198">
    <property type="term" value="F:ferrous iron binding"/>
    <property type="evidence" value="ECO:0007669"/>
    <property type="project" value="TreeGrafter"/>
</dbReference>
<feature type="domain" description="Fe2OG dioxygenase" evidence="7">
    <location>
        <begin position="98"/>
        <end position="204"/>
    </location>
</feature>
<gene>
    <name evidence="8" type="primary">alkB</name>
    <name evidence="8" type="ORF">A6302_03038</name>
</gene>
<keyword evidence="9" id="KW-1185">Reference proteome</keyword>
<keyword evidence="4 6" id="KW-0408">Iron</keyword>
<feature type="binding site" evidence="5">
    <location>
        <position position="58"/>
    </location>
    <ligand>
        <name>substrate</name>
    </ligand>
</feature>
<dbReference type="Proteomes" id="UP000094622">
    <property type="component" value="Unassembled WGS sequence"/>
</dbReference>
<feature type="binding site" evidence="5">
    <location>
        <begin position="105"/>
        <end position="107"/>
    </location>
    <ligand>
        <name>2-oxoglutarate</name>
        <dbReference type="ChEBI" id="CHEBI:16810"/>
    </ligand>
</feature>
<dbReference type="GO" id="GO:0035513">
    <property type="term" value="P:oxidative RNA demethylation"/>
    <property type="evidence" value="ECO:0007669"/>
    <property type="project" value="TreeGrafter"/>
</dbReference>
<dbReference type="AlphaFoldDB" id="A0A1E3H053"/>
<dbReference type="InterPro" id="IPR037151">
    <property type="entry name" value="AlkB-like_sf"/>
</dbReference>
<keyword evidence="3 8" id="KW-0560">Oxidoreductase</keyword>
<evidence type="ECO:0000256" key="6">
    <source>
        <dbReference type="PIRSR" id="PIRSR604574-2"/>
    </source>
</evidence>
<dbReference type="InterPro" id="IPR027450">
    <property type="entry name" value="AlkB-like"/>
</dbReference>
<evidence type="ECO:0000256" key="1">
    <source>
        <dbReference type="ARBA" id="ARBA00022723"/>
    </source>
</evidence>
<dbReference type="RefSeq" id="WP_069307480.1">
    <property type="nucleotide sequence ID" value="NZ_MCRJ01000080.1"/>
</dbReference>
<dbReference type="Pfam" id="PF13532">
    <property type="entry name" value="2OG-FeII_Oxy_2"/>
    <property type="match status" value="1"/>
</dbReference>
<dbReference type="GO" id="GO:0035515">
    <property type="term" value="F:oxidative RNA demethylase activity"/>
    <property type="evidence" value="ECO:0007669"/>
    <property type="project" value="TreeGrafter"/>
</dbReference>
<dbReference type="PROSITE" id="PS51471">
    <property type="entry name" value="FE2OG_OXY"/>
    <property type="match status" value="1"/>
</dbReference>
<feature type="binding site" evidence="5">
    <location>
        <begin position="65"/>
        <end position="67"/>
    </location>
    <ligand>
        <name>substrate</name>
    </ligand>
</feature>
<evidence type="ECO:0000259" key="7">
    <source>
        <dbReference type="PROSITE" id="PS51471"/>
    </source>
</evidence>
<dbReference type="InterPro" id="IPR005123">
    <property type="entry name" value="Oxoglu/Fe-dep_dioxygenase_dom"/>
</dbReference>
<comment type="caution">
    <text evidence="8">The sequence shown here is derived from an EMBL/GenBank/DDBJ whole genome shotgun (WGS) entry which is preliminary data.</text>
</comment>
<evidence type="ECO:0000256" key="2">
    <source>
        <dbReference type="ARBA" id="ARBA00022964"/>
    </source>
</evidence>
<keyword evidence="2 8" id="KW-0223">Dioxygenase</keyword>
<dbReference type="GO" id="GO:0005737">
    <property type="term" value="C:cytoplasm"/>
    <property type="evidence" value="ECO:0007669"/>
    <property type="project" value="TreeGrafter"/>
</dbReference>
<dbReference type="PATRIC" id="fig|1439726.3.peg.3191"/>
<feature type="binding site" evidence="6">
    <location>
        <position position="116"/>
    </location>
    <ligand>
        <name>Fe cation</name>
        <dbReference type="ChEBI" id="CHEBI:24875"/>
        <note>catalytic</note>
    </ligand>
</feature>
<dbReference type="PANTHER" id="PTHR16557:SF2">
    <property type="entry name" value="NUCLEIC ACID DIOXYGENASE ALKBH1"/>
    <property type="match status" value="1"/>
</dbReference>
<evidence type="ECO:0000313" key="8">
    <source>
        <dbReference type="EMBL" id="ODN69660.1"/>
    </source>
</evidence>
<name>A0A1E3H053_9HYPH</name>
<feature type="binding site" evidence="6">
    <location>
        <position position="172"/>
    </location>
    <ligand>
        <name>Fe cation</name>
        <dbReference type="ChEBI" id="CHEBI:24875"/>
        <note>catalytic</note>
    </ligand>
</feature>
<evidence type="ECO:0000256" key="5">
    <source>
        <dbReference type="PIRSR" id="PIRSR604574-1"/>
    </source>
</evidence>
<dbReference type="Gene3D" id="2.60.120.590">
    <property type="entry name" value="Alpha-ketoglutarate-dependent dioxygenase AlkB-like"/>
    <property type="match status" value="1"/>
</dbReference>
<comment type="cofactor">
    <cofactor evidence="6">
        <name>Fe(2+)</name>
        <dbReference type="ChEBI" id="CHEBI:29033"/>
    </cofactor>
    <text evidence="6">Binds 1 Fe(2+) ion per subunit.</text>
</comment>
<feature type="binding site" evidence="6">
    <location>
        <position position="118"/>
    </location>
    <ligand>
        <name>Fe cation</name>
        <dbReference type="ChEBI" id="CHEBI:24875"/>
        <note>catalytic</note>
    </ligand>
</feature>
<dbReference type="SUPFAM" id="SSF51197">
    <property type="entry name" value="Clavaminate synthase-like"/>
    <property type="match status" value="1"/>
</dbReference>